<dbReference type="InterPro" id="IPR014004">
    <property type="entry name" value="Transpt-assoc_nodulatn_dom_bac"/>
</dbReference>
<evidence type="ECO:0000259" key="3">
    <source>
        <dbReference type="PROSITE" id="PS50914"/>
    </source>
</evidence>
<accession>A0A378HZI2</accession>
<evidence type="ECO:0000256" key="2">
    <source>
        <dbReference type="SAM" id="SignalP"/>
    </source>
</evidence>
<dbReference type="InterPro" id="IPR007055">
    <property type="entry name" value="BON_dom"/>
</dbReference>
<dbReference type="PANTHER" id="PTHR34606">
    <property type="entry name" value="BON DOMAIN-CONTAINING PROTEIN"/>
    <property type="match status" value="1"/>
</dbReference>
<proteinExistence type="predicted"/>
<dbReference type="OrthoDB" id="5638756at2"/>
<dbReference type="EMBL" id="UGNV01000001">
    <property type="protein sequence ID" value="STX28339.1"/>
    <property type="molecule type" value="Genomic_DNA"/>
</dbReference>
<dbReference type="PANTHER" id="PTHR34606:SF15">
    <property type="entry name" value="BON DOMAIN-CONTAINING PROTEIN"/>
    <property type="match status" value="1"/>
</dbReference>
<evidence type="ECO:0000256" key="1">
    <source>
        <dbReference type="SAM" id="MobiDB-lite"/>
    </source>
</evidence>
<dbReference type="AlphaFoldDB" id="A0A378HZI2"/>
<organism evidence="4 5">
    <name type="scientific">Legionella beliardensis</name>
    <dbReference type="NCBI Taxonomy" id="91822"/>
    <lineage>
        <taxon>Bacteria</taxon>
        <taxon>Pseudomonadati</taxon>
        <taxon>Pseudomonadota</taxon>
        <taxon>Gammaproteobacteria</taxon>
        <taxon>Legionellales</taxon>
        <taxon>Legionellaceae</taxon>
        <taxon>Legionella</taxon>
    </lineage>
</organism>
<dbReference type="RefSeq" id="WP_160149841.1">
    <property type="nucleotide sequence ID" value="NZ_CAAAHO010000001.1"/>
</dbReference>
<feature type="signal peptide" evidence="2">
    <location>
        <begin position="1"/>
        <end position="23"/>
    </location>
</feature>
<feature type="domain" description="BON" evidence="3">
    <location>
        <begin position="74"/>
        <end position="143"/>
    </location>
</feature>
<gene>
    <name evidence="4" type="primary">osmY_2</name>
    <name evidence="4" type="ORF">NCTC13315_00868</name>
</gene>
<sequence>MLKKSVLYSALAIAAINPAITFAASQTNTTAPATSTSTQSDTTVTTPTTSSTQGDTTATTPTSSTTSNAQHAISDTEITNQIKALYQKSPLVNEQNITISTANQQVVLRGKVDTDMEYERAISLAESVAGVNDVNADNLLVKDSKSPLADTFITAKVKGAIMKEKLFGDKDVEYWPVSVETKNSVVYLAGNVDTNEQRTNIVNLVEKVKGVKSVKSSLTVNQTNNAAGQNNNAQNVTNSSE</sequence>
<feature type="chain" id="PRO_5016672947" evidence="2">
    <location>
        <begin position="24"/>
        <end position="241"/>
    </location>
</feature>
<dbReference type="InterPro" id="IPR051686">
    <property type="entry name" value="Lipoprotein_DolP"/>
</dbReference>
<dbReference type="Gene3D" id="3.30.1340.30">
    <property type="match status" value="2"/>
</dbReference>
<keyword evidence="2" id="KW-0732">Signal</keyword>
<name>A0A378HZI2_9GAMM</name>
<dbReference type="SMART" id="SM00749">
    <property type="entry name" value="BON"/>
    <property type="match status" value="2"/>
</dbReference>
<keyword evidence="5" id="KW-1185">Reference proteome</keyword>
<evidence type="ECO:0000313" key="5">
    <source>
        <dbReference type="Proteomes" id="UP000254968"/>
    </source>
</evidence>
<reference evidence="4 5" key="1">
    <citation type="submission" date="2018-06" db="EMBL/GenBank/DDBJ databases">
        <authorList>
            <consortium name="Pathogen Informatics"/>
            <person name="Doyle S."/>
        </authorList>
    </citation>
    <scope>NUCLEOTIDE SEQUENCE [LARGE SCALE GENOMIC DNA]</scope>
    <source>
        <strain evidence="4 5">NCTC13315</strain>
    </source>
</reference>
<feature type="compositionally biased region" description="Low complexity" evidence="1">
    <location>
        <begin position="29"/>
        <end position="69"/>
    </location>
</feature>
<dbReference type="Pfam" id="PF04972">
    <property type="entry name" value="BON"/>
    <property type="match status" value="2"/>
</dbReference>
<dbReference type="PROSITE" id="PS50914">
    <property type="entry name" value="BON"/>
    <property type="match status" value="2"/>
</dbReference>
<protein>
    <submittedName>
        <fullName evidence="4">Osmotically inducible protein Y</fullName>
    </submittedName>
</protein>
<dbReference type="Proteomes" id="UP000254968">
    <property type="component" value="Unassembled WGS sequence"/>
</dbReference>
<feature type="region of interest" description="Disordered" evidence="1">
    <location>
        <begin position="29"/>
        <end position="73"/>
    </location>
</feature>
<evidence type="ECO:0000313" key="4">
    <source>
        <dbReference type="EMBL" id="STX28339.1"/>
    </source>
</evidence>
<feature type="domain" description="BON" evidence="3">
    <location>
        <begin position="149"/>
        <end position="222"/>
    </location>
</feature>